<dbReference type="AlphaFoldDB" id="A0AAV4QWM2"/>
<accession>A0AAV4QWM2</accession>
<proteinExistence type="predicted"/>
<dbReference type="Proteomes" id="UP001054837">
    <property type="component" value="Unassembled WGS sequence"/>
</dbReference>
<dbReference type="EMBL" id="BPLQ01005205">
    <property type="protein sequence ID" value="GIY13261.1"/>
    <property type="molecule type" value="Genomic_DNA"/>
</dbReference>
<organism evidence="1 2">
    <name type="scientific">Caerostris darwini</name>
    <dbReference type="NCBI Taxonomy" id="1538125"/>
    <lineage>
        <taxon>Eukaryota</taxon>
        <taxon>Metazoa</taxon>
        <taxon>Ecdysozoa</taxon>
        <taxon>Arthropoda</taxon>
        <taxon>Chelicerata</taxon>
        <taxon>Arachnida</taxon>
        <taxon>Araneae</taxon>
        <taxon>Araneomorphae</taxon>
        <taxon>Entelegynae</taxon>
        <taxon>Araneoidea</taxon>
        <taxon>Araneidae</taxon>
        <taxon>Caerostris</taxon>
    </lineage>
</organism>
<evidence type="ECO:0000313" key="1">
    <source>
        <dbReference type="EMBL" id="GIY13261.1"/>
    </source>
</evidence>
<keyword evidence="2" id="KW-1185">Reference proteome</keyword>
<evidence type="ECO:0000313" key="2">
    <source>
        <dbReference type="Proteomes" id="UP001054837"/>
    </source>
</evidence>
<reference evidence="1 2" key="1">
    <citation type="submission" date="2021-06" db="EMBL/GenBank/DDBJ databases">
        <title>Caerostris darwini draft genome.</title>
        <authorList>
            <person name="Kono N."/>
            <person name="Arakawa K."/>
        </authorList>
    </citation>
    <scope>NUCLEOTIDE SEQUENCE [LARGE SCALE GENOMIC DNA]</scope>
</reference>
<gene>
    <name evidence="1" type="ORF">CDAR_555661</name>
</gene>
<protein>
    <submittedName>
        <fullName evidence="1">Uncharacterized protein</fullName>
    </submittedName>
</protein>
<name>A0AAV4QWM2_9ARAC</name>
<sequence length="144" mass="16326">MALLCPSYTSPTIGYVHDIITKQASFLYGVVNAILKRTAISVEISRHPIQLFHPLKLGRFLIPSFGIAFLLRYHRPILHAAWRIPALTTNKLPTVAIFRFLFREILNGAWITNGPHPKPYQFSSMPHFGGSCPVAILEDYPEER</sequence>
<comment type="caution">
    <text evidence="1">The sequence shown here is derived from an EMBL/GenBank/DDBJ whole genome shotgun (WGS) entry which is preliminary data.</text>
</comment>